<feature type="domain" description="Major facilitator superfamily (MFS) profile" evidence="8">
    <location>
        <begin position="26"/>
        <end position="408"/>
    </location>
</feature>
<keyword evidence="4 7" id="KW-1133">Transmembrane helix</keyword>
<dbReference type="SUPFAM" id="SSF103473">
    <property type="entry name" value="MFS general substrate transporter"/>
    <property type="match status" value="1"/>
</dbReference>
<dbReference type="RefSeq" id="WP_190046691.1">
    <property type="nucleotide sequence ID" value="NZ_BMVS01000012.1"/>
</dbReference>
<evidence type="ECO:0000259" key="8">
    <source>
        <dbReference type="PROSITE" id="PS50850"/>
    </source>
</evidence>
<reference evidence="9 10" key="1">
    <citation type="submission" date="2024-12" db="EMBL/GenBank/DDBJ databases">
        <title>Forecasting of Potato common scab and diversities of Pathogenic streptomyces spp. in china.</title>
        <authorList>
            <person name="Handique U."/>
            <person name="Wu J."/>
        </authorList>
    </citation>
    <scope>NUCLEOTIDE SEQUENCE [LARGE SCALE GENOMIC DNA]</scope>
    <source>
        <strain evidence="9 10">ZRIMU1585</strain>
    </source>
</reference>
<feature type="transmembrane region" description="Helical" evidence="7">
    <location>
        <begin position="384"/>
        <end position="407"/>
    </location>
</feature>
<dbReference type="Proteomes" id="UP001631993">
    <property type="component" value="Unassembled WGS sequence"/>
</dbReference>
<keyword evidence="5 7" id="KW-0472">Membrane</keyword>
<proteinExistence type="predicted"/>
<evidence type="ECO:0000256" key="2">
    <source>
        <dbReference type="ARBA" id="ARBA00022475"/>
    </source>
</evidence>
<keyword evidence="2" id="KW-1003">Cell membrane</keyword>
<dbReference type="Gene3D" id="1.20.1250.20">
    <property type="entry name" value="MFS general substrate transporter like domains"/>
    <property type="match status" value="1"/>
</dbReference>
<dbReference type="GeneID" id="301205910"/>
<feature type="transmembrane region" description="Helical" evidence="7">
    <location>
        <begin position="295"/>
        <end position="313"/>
    </location>
</feature>
<feature type="transmembrane region" description="Helical" evidence="7">
    <location>
        <begin position="150"/>
        <end position="172"/>
    </location>
</feature>
<feature type="transmembrane region" description="Helical" evidence="7">
    <location>
        <begin position="93"/>
        <end position="115"/>
    </location>
</feature>
<dbReference type="InterPro" id="IPR005829">
    <property type="entry name" value="Sugar_transporter_CS"/>
</dbReference>
<sequence length="431" mass="43080">MRSSGPPDASAEAVAGPGQAPFNRWRYTGVFLLLFLFGTETFIVSPLLPTLADDIDVSTTAAAQSVTAYVLVYAVTAPFLGLLSDRFGRRQTLLAGAVLFLLSNAAAALSTGLALLIVSRALAGLAAAAAGPAIWAHIAETASDRVRGRALGLGMALFSSGQVIGVPLGAALAGAAGWRSAFVALAAGTALAVPLLLRQVAAGVAPGTSSTGNGMFRAVFAAWAHPALRRSLAVNTAFHAANLGAYTFLGVVLVDRFDLSVSAVGLVGILVGAGGVIGSLLGGRLGDRARAAGRHHFPFLPAWGALLAVGIALSVKGPGIVLALLGVTLWFVASGGFVIDQQTLAATAAPDLRATSSAWLTSTMYAGTGLGAWAVGAFDDAGTGTLVVGAGLAAVAALAAFAVNAGLRPSEAAPKDARTVAAPVEGEPTRP</sequence>
<dbReference type="PANTHER" id="PTHR43124">
    <property type="entry name" value="PURINE EFFLUX PUMP PBUE"/>
    <property type="match status" value="1"/>
</dbReference>
<keyword evidence="3 7" id="KW-0812">Transmembrane</keyword>
<evidence type="ECO:0000256" key="4">
    <source>
        <dbReference type="ARBA" id="ARBA00022989"/>
    </source>
</evidence>
<feature type="region of interest" description="Disordered" evidence="6">
    <location>
        <begin position="411"/>
        <end position="431"/>
    </location>
</feature>
<comment type="subcellular location">
    <subcellularLocation>
        <location evidence="1">Cell membrane</location>
        <topology evidence="1">Multi-pass membrane protein</topology>
    </subcellularLocation>
</comment>
<evidence type="ECO:0000313" key="9">
    <source>
        <dbReference type="EMBL" id="MFM9649157.1"/>
    </source>
</evidence>
<keyword evidence="10" id="KW-1185">Reference proteome</keyword>
<evidence type="ECO:0000256" key="3">
    <source>
        <dbReference type="ARBA" id="ARBA00022692"/>
    </source>
</evidence>
<dbReference type="InterPro" id="IPR020846">
    <property type="entry name" value="MFS_dom"/>
</dbReference>
<name>A0ABW9IMG8_STRGJ</name>
<feature type="transmembrane region" description="Helical" evidence="7">
    <location>
        <begin position="319"/>
        <end position="339"/>
    </location>
</feature>
<evidence type="ECO:0000256" key="1">
    <source>
        <dbReference type="ARBA" id="ARBA00004651"/>
    </source>
</evidence>
<organism evidence="9 10">
    <name type="scientific">Streptomyces galilaeus</name>
    <dbReference type="NCBI Taxonomy" id="33899"/>
    <lineage>
        <taxon>Bacteria</taxon>
        <taxon>Bacillati</taxon>
        <taxon>Actinomycetota</taxon>
        <taxon>Actinomycetes</taxon>
        <taxon>Kitasatosporales</taxon>
        <taxon>Streptomycetaceae</taxon>
        <taxon>Streptomyces</taxon>
    </lineage>
</organism>
<dbReference type="EMBL" id="JBJVNE010000012">
    <property type="protein sequence ID" value="MFM9649157.1"/>
    <property type="molecule type" value="Genomic_DNA"/>
</dbReference>
<evidence type="ECO:0000256" key="7">
    <source>
        <dbReference type="SAM" id="Phobius"/>
    </source>
</evidence>
<dbReference type="PANTHER" id="PTHR43124:SF3">
    <property type="entry name" value="CHLORAMPHENICOL EFFLUX PUMP RV0191"/>
    <property type="match status" value="1"/>
</dbReference>
<dbReference type="InterPro" id="IPR036259">
    <property type="entry name" value="MFS_trans_sf"/>
</dbReference>
<feature type="transmembrane region" description="Helical" evidence="7">
    <location>
        <begin position="232"/>
        <end position="253"/>
    </location>
</feature>
<accession>A0ABW9IMG8</accession>
<dbReference type="InterPro" id="IPR011701">
    <property type="entry name" value="MFS"/>
</dbReference>
<evidence type="ECO:0000256" key="5">
    <source>
        <dbReference type="ARBA" id="ARBA00023136"/>
    </source>
</evidence>
<evidence type="ECO:0000256" key="6">
    <source>
        <dbReference type="SAM" id="MobiDB-lite"/>
    </source>
</evidence>
<feature type="transmembrane region" description="Helical" evidence="7">
    <location>
        <begin position="30"/>
        <end position="49"/>
    </location>
</feature>
<evidence type="ECO:0000313" key="10">
    <source>
        <dbReference type="Proteomes" id="UP001631993"/>
    </source>
</evidence>
<gene>
    <name evidence="9" type="ORF">ACKI1S_23795</name>
</gene>
<feature type="transmembrane region" description="Helical" evidence="7">
    <location>
        <begin position="61"/>
        <end position="81"/>
    </location>
</feature>
<feature type="transmembrane region" description="Helical" evidence="7">
    <location>
        <begin position="359"/>
        <end position="378"/>
    </location>
</feature>
<dbReference type="PROSITE" id="PS50850">
    <property type="entry name" value="MFS"/>
    <property type="match status" value="1"/>
</dbReference>
<feature type="transmembrane region" description="Helical" evidence="7">
    <location>
        <begin position="121"/>
        <end position="138"/>
    </location>
</feature>
<comment type="caution">
    <text evidence="9">The sequence shown here is derived from an EMBL/GenBank/DDBJ whole genome shotgun (WGS) entry which is preliminary data.</text>
</comment>
<protein>
    <submittedName>
        <fullName evidence="9">MFS transporter</fullName>
    </submittedName>
</protein>
<dbReference type="PROSITE" id="PS00216">
    <property type="entry name" value="SUGAR_TRANSPORT_1"/>
    <property type="match status" value="1"/>
</dbReference>
<feature type="transmembrane region" description="Helical" evidence="7">
    <location>
        <begin position="178"/>
        <end position="197"/>
    </location>
</feature>
<dbReference type="CDD" id="cd17324">
    <property type="entry name" value="MFS_NepI_like"/>
    <property type="match status" value="1"/>
</dbReference>
<feature type="transmembrane region" description="Helical" evidence="7">
    <location>
        <begin position="259"/>
        <end position="283"/>
    </location>
</feature>
<dbReference type="InterPro" id="IPR050189">
    <property type="entry name" value="MFS_Efflux_Transporters"/>
</dbReference>
<dbReference type="Pfam" id="PF07690">
    <property type="entry name" value="MFS_1"/>
    <property type="match status" value="1"/>
</dbReference>